<feature type="transmembrane region" description="Helical" evidence="1">
    <location>
        <begin position="194"/>
        <end position="215"/>
    </location>
</feature>
<feature type="transmembrane region" description="Helical" evidence="1">
    <location>
        <begin position="161"/>
        <end position="182"/>
    </location>
</feature>
<dbReference type="Proteomes" id="UP000321408">
    <property type="component" value="Chromosome"/>
</dbReference>
<keyword evidence="1" id="KW-0812">Transmembrane</keyword>
<feature type="transmembrane region" description="Helical" evidence="1">
    <location>
        <begin position="20"/>
        <end position="39"/>
    </location>
</feature>
<reference evidence="2 3" key="1">
    <citation type="journal article" date="2020" name="Nature">
        <title>Isolation of an archaeon at the prokaryote-eukaryote interface.</title>
        <authorList>
            <person name="Imachi H."/>
            <person name="Nobu M.K."/>
            <person name="Nakahara N."/>
            <person name="Morono Y."/>
            <person name="Ogawara M."/>
            <person name="Takaki Y."/>
            <person name="Takano Y."/>
            <person name="Uematsu K."/>
            <person name="Ikuta T."/>
            <person name="Ito M."/>
            <person name="Matsui Y."/>
            <person name="Miyazaki M."/>
            <person name="Murata K."/>
            <person name="Saito Y."/>
            <person name="Sakai S."/>
            <person name="Song C."/>
            <person name="Tasumi E."/>
            <person name="Yamanaka Y."/>
            <person name="Yamaguchi T."/>
            <person name="Kamagata Y."/>
            <person name="Tamaki H."/>
            <person name="Takai K."/>
        </authorList>
    </citation>
    <scope>NUCLEOTIDE SEQUENCE [LARGE SCALE GENOMIC DNA]</scope>
    <source>
        <strain evidence="2 3">MK-D1</strain>
    </source>
</reference>
<dbReference type="RefSeq" id="WP_147662149.1">
    <property type="nucleotide sequence ID" value="NZ_CP042905.2"/>
</dbReference>
<protein>
    <submittedName>
        <fullName evidence="2">Uncharacterized protein</fullName>
    </submittedName>
</protein>
<gene>
    <name evidence="2" type="ORF">DSAG12_01055</name>
</gene>
<evidence type="ECO:0000313" key="2">
    <source>
        <dbReference type="EMBL" id="QEE15231.1"/>
    </source>
</evidence>
<dbReference type="GeneID" id="41329053"/>
<organism evidence="2 3">
    <name type="scientific">Promethearchaeum syntrophicum</name>
    <dbReference type="NCBI Taxonomy" id="2594042"/>
    <lineage>
        <taxon>Archaea</taxon>
        <taxon>Promethearchaeati</taxon>
        <taxon>Promethearchaeota</taxon>
        <taxon>Promethearchaeia</taxon>
        <taxon>Promethearchaeales</taxon>
        <taxon>Promethearchaeaceae</taxon>
        <taxon>Promethearchaeum</taxon>
    </lineage>
</organism>
<sequence length="224" mass="24350">MMLQNAFLDAFVNLFADSGAIMLVICGLMALVWFFYEGVRRGWVKPKGEEWERDKVSRALKIIIGIGIILGVITLLTGIVTMVMNIRPSLAYESKHGSHFDWLTSIALIVMGIAMFLKPLEDLPLAALIGLAAGAAAALLVALILPADFIEAANGYVNMKWILFGLFALVATIVGVSIKFWLSSIEAISKFISWPPMALITAAFCLVQGFMVWIAGEPLILFGG</sequence>
<proteinExistence type="predicted"/>
<reference evidence="2 3" key="2">
    <citation type="journal article" date="2024" name="Int. J. Syst. Evol. Microbiol.">
        <title>Promethearchaeum syntrophicum gen. nov., sp. nov., an anaerobic, obligately syntrophic archaeon, the first isolate of the lineage 'Asgard' archaea, and proposal of the new archaeal phylum Promethearchaeota phyl. nov. and kingdom Promethearchaeati regn. nov.</title>
        <authorList>
            <person name="Imachi H."/>
            <person name="Nobu M.K."/>
            <person name="Kato S."/>
            <person name="Takaki Y."/>
            <person name="Miyazaki M."/>
            <person name="Miyata M."/>
            <person name="Ogawara M."/>
            <person name="Saito Y."/>
            <person name="Sakai S."/>
            <person name="Tahara Y.O."/>
            <person name="Takano Y."/>
            <person name="Tasumi E."/>
            <person name="Uematsu K."/>
            <person name="Yoshimura T."/>
            <person name="Itoh T."/>
            <person name="Ohkuma M."/>
            <person name="Takai K."/>
        </authorList>
    </citation>
    <scope>NUCLEOTIDE SEQUENCE [LARGE SCALE GENOMIC DNA]</scope>
    <source>
        <strain evidence="2 3">MK-D1</strain>
    </source>
</reference>
<dbReference type="EMBL" id="CP042905">
    <property type="protein sequence ID" value="QEE15231.1"/>
    <property type="molecule type" value="Genomic_DNA"/>
</dbReference>
<keyword evidence="3" id="KW-1185">Reference proteome</keyword>
<dbReference type="KEGG" id="psyt:DSAG12_01055"/>
<accession>A0A5B9D895</accession>
<keyword evidence="1" id="KW-1133">Transmembrane helix</keyword>
<name>A0A5B9D895_9ARCH</name>
<evidence type="ECO:0000256" key="1">
    <source>
        <dbReference type="SAM" id="Phobius"/>
    </source>
</evidence>
<evidence type="ECO:0000313" key="3">
    <source>
        <dbReference type="Proteomes" id="UP000321408"/>
    </source>
</evidence>
<feature type="transmembrane region" description="Helical" evidence="1">
    <location>
        <begin position="59"/>
        <end position="80"/>
    </location>
</feature>
<feature type="transmembrane region" description="Helical" evidence="1">
    <location>
        <begin position="124"/>
        <end position="149"/>
    </location>
</feature>
<dbReference type="AlphaFoldDB" id="A0A5B9D895"/>
<feature type="transmembrane region" description="Helical" evidence="1">
    <location>
        <begin position="100"/>
        <end position="117"/>
    </location>
</feature>
<keyword evidence="1" id="KW-0472">Membrane</keyword>